<accession>A0ABR6VWN8</accession>
<dbReference type="RefSeq" id="WP_186640627.1">
    <property type="nucleotide sequence ID" value="NZ_JACOAF010000042.1"/>
</dbReference>
<evidence type="ECO:0000313" key="3">
    <source>
        <dbReference type="Proteomes" id="UP000659698"/>
    </source>
</evidence>
<organism evidence="2 3">
    <name type="scientific">Rufibacter sediminis</name>
    <dbReference type="NCBI Taxonomy" id="2762756"/>
    <lineage>
        <taxon>Bacteria</taxon>
        <taxon>Pseudomonadati</taxon>
        <taxon>Bacteroidota</taxon>
        <taxon>Cytophagia</taxon>
        <taxon>Cytophagales</taxon>
        <taxon>Hymenobacteraceae</taxon>
        <taxon>Rufibacter</taxon>
    </lineage>
</organism>
<keyword evidence="3" id="KW-1185">Reference proteome</keyword>
<evidence type="ECO:0008006" key="4">
    <source>
        <dbReference type="Google" id="ProtNLM"/>
    </source>
</evidence>
<sequence>MKKSFTLLSLLLMVSLSALAQDNSAPGNTAADAPARGYVGAAEIGYLYQSNKNSALNGAGSSPTLTFFNGYQLHRLFSVGATIGLDFYSQVLVTPLALGIRGTLLKSRISPIYGVDAGYGSTLLSDESNNRENEGGWMINPAVGMRVKAGNNTAFLMSIGYKVQKATTTQTLTWNNNSFITQEHSFKRLSARLGFMF</sequence>
<dbReference type="EMBL" id="JACOAF010000042">
    <property type="protein sequence ID" value="MBC3541595.1"/>
    <property type="molecule type" value="Genomic_DNA"/>
</dbReference>
<dbReference type="Proteomes" id="UP000659698">
    <property type="component" value="Unassembled WGS sequence"/>
</dbReference>
<feature type="chain" id="PRO_5045753709" description="Outer membrane protein beta-barrel domain-containing protein" evidence="1">
    <location>
        <begin position="21"/>
        <end position="197"/>
    </location>
</feature>
<feature type="signal peptide" evidence="1">
    <location>
        <begin position="1"/>
        <end position="20"/>
    </location>
</feature>
<comment type="caution">
    <text evidence="2">The sequence shown here is derived from an EMBL/GenBank/DDBJ whole genome shotgun (WGS) entry which is preliminary data.</text>
</comment>
<evidence type="ECO:0000256" key="1">
    <source>
        <dbReference type="SAM" id="SignalP"/>
    </source>
</evidence>
<evidence type="ECO:0000313" key="2">
    <source>
        <dbReference type="EMBL" id="MBC3541595.1"/>
    </source>
</evidence>
<name>A0ABR6VWN8_9BACT</name>
<keyword evidence="1" id="KW-0732">Signal</keyword>
<gene>
    <name evidence="2" type="ORF">H7U12_18010</name>
</gene>
<proteinExistence type="predicted"/>
<reference evidence="2 3" key="1">
    <citation type="journal article" date="2019" name="Int. J. Syst. Evol. Microbiol.">
        <title>Rufibacter sediminis sp. nov., isolated from freshwater lake sediment.</title>
        <authorList>
            <person name="Qu J.H."/>
            <person name="Zhang L.J."/>
            <person name="Fu Y.H."/>
            <person name="Li H.F."/>
        </authorList>
    </citation>
    <scope>NUCLEOTIDE SEQUENCE [LARGE SCALE GENOMIC DNA]</scope>
    <source>
        <strain evidence="2 3">H-1</strain>
    </source>
</reference>
<protein>
    <recommendedName>
        <fullName evidence="4">Outer membrane protein beta-barrel domain-containing protein</fullName>
    </recommendedName>
</protein>